<comment type="caution">
    <text evidence="2">The sequence shown here is derived from an EMBL/GenBank/DDBJ whole genome shotgun (WGS) entry which is preliminary data.</text>
</comment>
<reference evidence="2" key="1">
    <citation type="journal article" date="2016" name="Genome Announc.">
        <title>Draft genomes of two strains of Paenibacillus glucanolyticus with capability to degrade lignocellulose.</title>
        <authorList>
            <person name="Mathews S.L."/>
            <person name="Pawlak J."/>
            <person name="Grunden A.M."/>
        </authorList>
    </citation>
    <scope>NUCLEOTIDE SEQUENCE [LARGE SCALE GENOMIC DNA]</scope>
    <source>
        <strain evidence="2">SLM1</strain>
    </source>
</reference>
<name>A0A163G6W2_9BACL</name>
<keyword evidence="1" id="KW-0472">Membrane</keyword>
<gene>
    <name evidence="2" type="ORF">AWU65_01885</name>
</gene>
<dbReference type="EMBL" id="LWMH01000001">
    <property type="protein sequence ID" value="KZS44766.1"/>
    <property type="molecule type" value="Genomic_DNA"/>
</dbReference>
<keyword evidence="3" id="KW-1185">Reference proteome</keyword>
<keyword evidence="1" id="KW-1133">Transmembrane helix</keyword>
<organism evidence="2 3">
    <name type="scientific">Paenibacillus glucanolyticus</name>
    <dbReference type="NCBI Taxonomy" id="59843"/>
    <lineage>
        <taxon>Bacteria</taxon>
        <taxon>Bacillati</taxon>
        <taxon>Bacillota</taxon>
        <taxon>Bacilli</taxon>
        <taxon>Bacillales</taxon>
        <taxon>Paenibacillaceae</taxon>
        <taxon>Paenibacillus</taxon>
    </lineage>
</organism>
<dbReference type="RefSeq" id="WP_063477350.1">
    <property type="nucleotide sequence ID" value="NZ_JBCMWP010000019.1"/>
</dbReference>
<dbReference type="Proteomes" id="UP000076796">
    <property type="component" value="Unassembled WGS sequence"/>
</dbReference>
<dbReference type="AlphaFoldDB" id="A0A163G6W2"/>
<feature type="transmembrane region" description="Helical" evidence="1">
    <location>
        <begin position="49"/>
        <end position="72"/>
    </location>
</feature>
<feature type="transmembrane region" description="Helical" evidence="1">
    <location>
        <begin position="12"/>
        <end position="29"/>
    </location>
</feature>
<accession>A0A163G6W2</accession>
<sequence length="76" mass="8482">MVAGIEMVSSMLWTMAGLLLVLIPIKFYIEREQWCEFFAVYFSGENGEFRKVAIAGISGAIVIVVVGLSFLYQITN</sequence>
<proteinExistence type="predicted"/>
<keyword evidence="1" id="KW-0812">Transmembrane</keyword>
<evidence type="ECO:0000313" key="3">
    <source>
        <dbReference type="Proteomes" id="UP000076796"/>
    </source>
</evidence>
<evidence type="ECO:0000256" key="1">
    <source>
        <dbReference type="SAM" id="Phobius"/>
    </source>
</evidence>
<protein>
    <submittedName>
        <fullName evidence="2">Uncharacterized protein</fullName>
    </submittedName>
</protein>
<evidence type="ECO:0000313" key="2">
    <source>
        <dbReference type="EMBL" id="KZS44766.1"/>
    </source>
</evidence>